<dbReference type="EMBL" id="BTGU01000034">
    <property type="protein sequence ID" value="GMN50450.1"/>
    <property type="molecule type" value="Genomic_DNA"/>
</dbReference>
<sequence length="184" mass="20424">MKGLSNKMFELILGSMGLNFEDIKWAGPKNVHPHSQALLHLNSYPICPDPTRAMGLAPHTDSSLLTVLYQSYSGLQVLGEEGIGWVPVHPVNGALIINLGDLMHILSNGRFKSAIHRAVVNETHHRVSAAYFYGPPKEEKISPLIKLIDGDHPPLYRAVTWKEYLEARAAHFDKALESIKNKNA</sequence>
<accession>A0AA88ADS9</accession>
<evidence type="ECO:0000259" key="1">
    <source>
        <dbReference type="PROSITE" id="PS51471"/>
    </source>
</evidence>
<protein>
    <recommendedName>
        <fullName evidence="1">Fe2OG dioxygenase domain-containing protein</fullName>
    </recommendedName>
</protein>
<proteinExistence type="predicted"/>
<dbReference type="SUPFAM" id="SSF51197">
    <property type="entry name" value="Clavaminate synthase-like"/>
    <property type="match status" value="1"/>
</dbReference>
<dbReference type="InterPro" id="IPR027443">
    <property type="entry name" value="IPNS-like_sf"/>
</dbReference>
<dbReference type="Gene3D" id="2.60.120.330">
    <property type="entry name" value="B-lactam Antibiotic, Isopenicillin N Synthase, Chain"/>
    <property type="match status" value="1"/>
</dbReference>
<dbReference type="InterPro" id="IPR044861">
    <property type="entry name" value="IPNS-like_FE2OG_OXY"/>
</dbReference>
<dbReference type="AlphaFoldDB" id="A0AA88ADS9"/>
<dbReference type="PROSITE" id="PS51471">
    <property type="entry name" value="FE2OG_OXY"/>
    <property type="match status" value="1"/>
</dbReference>
<keyword evidence="3" id="KW-1185">Reference proteome</keyword>
<organism evidence="2 3">
    <name type="scientific">Ficus carica</name>
    <name type="common">Common fig</name>
    <dbReference type="NCBI Taxonomy" id="3494"/>
    <lineage>
        <taxon>Eukaryota</taxon>
        <taxon>Viridiplantae</taxon>
        <taxon>Streptophyta</taxon>
        <taxon>Embryophyta</taxon>
        <taxon>Tracheophyta</taxon>
        <taxon>Spermatophyta</taxon>
        <taxon>Magnoliopsida</taxon>
        <taxon>eudicotyledons</taxon>
        <taxon>Gunneridae</taxon>
        <taxon>Pentapetalae</taxon>
        <taxon>rosids</taxon>
        <taxon>fabids</taxon>
        <taxon>Rosales</taxon>
        <taxon>Moraceae</taxon>
        <taxon>Ficeae</taxon>
        <taxon>Ficus</taxon>
    </lineage>
</organism>
<evidence type="ECO:0000313" key="3">
    <source>
        <dbReference type="Proteomes" id="UP001187192"/>
    </source>
</evidence>
<reference evidence="2" key="1">
    <citation type="submission" date="2023-07" db="EMBL/GenBank/DDBJ databases">
        <title>draft genome sequence of fig (Ficus carica).</title>
        <authorList>
            <person name="Takahashi T."/>
            <person name="Nishimura K."/>
        </authorList>
    </citation>
    <scope>NUCLEOTIDE SEQUENCE</scope>
</reference>
<name>A0AA88ADS9_FICCA</name>
<gene>
    <name evidence="2" type="ORF">TIFTF001_019610</name>
</gene>
<comment type="caution">
    <text evidence="2">The sequence shown here is derived from an EMBL/GenBank/DDBJ whole genome shotgun (WGS) entry which is preliminary data.</text>
</comment>
<dbReference type="InterPro" id="IPR005123">
    <property type="entry name" value="Oxoglu/Fe-dep_dioxygenase_dom"/>
</dbReference>
<dbReference type="Pfam" id="PF03171">
    <property type="entry name" value="2OG-FeII_Oxy"/>
    <property type="match status" value="1"/>
</dbReference>
<evidence type="ECO:0000313" key="2">
    <source>
        <dbReference type="EMBL" id="GMN50450.1"/>
    </source>
</evidence>
<dbReference type="PANTHER" id="PTHR47990">
    <property type="entry name" value="2-OXOGLUTARATE (2OG) AND FE(II)-DEPENDENT OXYGENASE SUPERFAMILY PROTEIN-RELATED"/>
    <property type="match status" value="1"/>
</dbReference>
<dbReference type="InterPro" id="IPR050231">
    <property type="entry name" value="Iron_ascorbate_oxido_reductase"/>
</dbReference>
<dbReference type="Proteomes" id="UP001187192">
    <property type="component" value="Unassembled WGS sequence"/>
</dbReference>
<feature type="domain" description="Fe2OG dioxygenase" evidence="1">
    <location>
        <begin position="33"/>
        <end position="135"/>
    </location>
</feature>